<comment type="caution">
    <text evidence="2">The sequence shown here is derived from an EMBL/GenBank/DDBJ whole genome shotgun (WGS) entry which is preliminary data.</text>
</comment>
<feature type="region of interest" description="Disordered" evidence="1">
    <location>
        <begin position="237"/>
        <end position="286"/>
    </location>
</feature>
<keyword evidence="3" id="KW-1185">Reference proteome</keyword>
<organism evidence="2 3">
    <name type="scientific">Tropilaelaps mercedesae</name>
    <dbReference type="NCBI Taxonomy" id="418985"/>
    <lineage>
        <taxon>Eukaryota</taxon>
        <taxon>Metazoa</taxon>
        <taxon>Ecdysozoa</taxon>
        <taxon>Arthropoda</taxon>
        <taxon>Chelicerata</taxon>
        <taxon>Arachnida</taxon>
        <taxon>Acari</taxon>
        <taxon>Parasitiformes</taxon>
        <taxon>Mesostigmata</taxon>
        <taxon>Gamasina</taxon>
        <taxon>Dermanyssoidea</taxon>
        <taxon>Laelapidae</taxon>
        <taxon>Tropilaelaps</taxon>
    </lineage>
</organism>
<feature type="compositionally biased region" description="Polar residues" evidence="1">
    <location>
        <begin position="253"/>
        <end position="269"/>
    </location>
</feature>
<gene>
    <name evidence="2" type="ORF">BIW11_11842</name>
</gene>
<evidence type="ECO:0000256" key="1">
    <source>
        <dbReference type="SAM" id="MobiDB-lite"/>
    </source>
</evidence>
<protein>
    <submittedName>
        <fullName evidence="2">Uncharacterized protein</fullName>
    </submittedName>
</protein>
<feature type="compositionally biased region" description="Polar residues" evidence="1">
    <location>
        <begin position="387"/>
        <end position="405"/>
    </location>
</feature>
<feature type="region of interest" description="Disordered" evidence="1">
    <location>
        <begin position="323"/>
        <end position="346"/>
    </location>
</feature>
<sequence length="827" mass="91466">MLTARDLTPGGPSVPQRGEGDVPEQGSAIEFASASFQPGDGNDGEIRDVLSSYDGIVTGSGFIDNIAPQGEANSTSTSAGRVMNYSTEEGFMPYRQAAFEVDYLVRTGRELGPPPPGMDPADERFLVGSFKPVFPVDDPNEGSDDPDGGHGSLNQVSVRAKRNGLPPKDDFGKDDKTKGSPFSADIINPVSTGFYSHSPLSYNGPYGPAPKPTHAPFANSPDALRYPPSAFQVRAEFQETSGHHKRSPPPATPLSSRSLVSLQDETTIPPSLRQVSPAPFSDEPVETMVSDAPPVRIATGKEQRTRYKHKRAQIIQKKNIHRSTYGSHNDNLPHKPSTGNPVYQSRIHGQPYGVITQYQQSLQNKPLQRARRSSNSSRILSLDIIRQNATSPSAQGTSHKVNTDNFPGIARNDDVRSVTSKLARPKRSVNRNRSRFYRNPESDEDRSLSIKEYVAKSIAVSLLNTTADLETSASTKSTHATSKALTNSSTESITTTGTSTEEILWGLEFAKNEPSGKQRSKVVILNTEEEALKPQWFIATPTPKPARGILGWLGFSRTTPAKGFEEQLASDILGKLDDKDQVILHSPVIDDSLERHESAHELQGRRRLRQKYRRDKARPVDERYDGSQEQFRSAFEEAWGPVGRVPRRKPLKLLVLPSSQEEPQEQANERLEIINKYPGDARKVYREYRPRYRNGRIKEKILVYSSSFGDPVVAPPKKHDLKRDVGGDKTFMKRSDGPKIKIISLQKEGLPPLRSVSESSRFNFSITDNMRKGFIIMGKPLDDNGFLKEGRVVRKTRKNGPMISLIKKPESGIAEITVSSTIKVKGD</sequence>
<dbReference type="AlphaFoldDB" id="A0A1V9X9M8"/>
<dbReference type="OrthoDB" id="10585348at2759"/>
<dbReference type="InParanoid" id="A0A1V9X9M8"/>
<reference evidence="2 3" key="1">
    <citation type="journal article" date="2017" name="Gigascience">
        <title>Draft genome of the honey bee ectoparasitic mite, Tropilaelaps mercedesae, is shaped by the parasitic life history.</title>
        <authorList>
            <person name="Dong X."/>
            <person name="Armstrong S.D."/>
            <person name="Xia D."/>
            <person name="Makepeace B.L."/>
            <person name="Darby A.C."/>
            <person name="Kadowaki T."/>
        </authorList>
    </citation>
    <scope>NUCLEOTIDE SEQUENCE [LARGE SCALE GENOMIC DNA]</scope>
    <source>
        <strain evidence="2">Wuxi-XJTLU</strain>
    </source>
</reference>
<feature type="region of interest" description="Disordered" evidence="1">
    <location>
        <begin position="131"/>
        <end position="185"/>
    </location>
</feature>
<evidence type="ECO:0000313" key="2">
    <source>
        <dbReference type="EMBL" id="OQR70116.1"/>
    </source>
</evidence>
<evidence type="ECO:0000313" key="3">
    <source>
        <dbReference type="Proteomes" id="UP000192247"/>
    </source>
</evidence>
<feature type="region of interest" description="Disordered" evidence="1">
    <location>
        <begin position="1"/>
        <end position="26"/>
    </location>
</feature>
<proteinExistence type="predicted"/>
<dbReference type="Proteomes" id="UP000192247">
    <property type="component" value="Unassembled WGS sequence"/>
</dbReference>
<dbReference type="EMBL" id="MNPL01018530">
    <property type="protein sequence ID" value="OQR70116.1"/>
    <property type="molecule type" value="Genomic_DNA"/>
</dbReference>
<feature type="region of interest" description="Disordered" evidence="1">
    <location>
        <begin position="471"/>
        <end position="497"/>
    </location>
</feature>
<feature type="compositionally biased region" description="Basic residues" evidence="1">
    <location>
        <begin position="423"/>
        <end position="436"/>
    </location>
</feature>
<name>A0A1V9X9M8_9ACAR</name>
<feature type="compositionally biased region" description="Basic and acidic residues" evidence="1">
    <location>
        <begin position="167"/>
        <end position="178"/>
    </location>
</feature>
<accession>A0A1V9X9M8</accession>
<feature type="region of interest" description="Disordered" evidence="1">
    <location>
        <begin position="386"/>
        <end position="443"/>
    </location>
</feature>